<accession>A0A5B7HGQ1</accession>
<evidence type="ECO:0000313" key="2">
    <source>
        <dbReference type="EMBL" id="MPC67764.1"/>
    </source>
</evidence>
<gene>
    <name evidence="2" type="ORF">E2C01_061947</name>
</gene>
<organism evidence="2 3">
    <name type="scientific">Portunus trituberculatus</name>
    <name type="common">Swimming crab</name>
    <name type="synonym">Neptunus trituberculatus</name>
    <dbReference type="NCBI Taxonomy" id="210409"/>
    <lineage>
        <taxon>Eukaryota</taxon>
        <taxon>Metazoa</taxon>
        <taxon>Ecdysozoa</taxon>
        <taxon>Arthropoda</taxon>
        <taxon>Crustacea</taxon>
        <taxon>Multicrustacea</taxon>
        <taxon>Malacostraca</taxon>
        <taxon>Eumalacostraca</taxon>
        <taxon>Eucarida</taxon>
        <taxon>Decapoda</taxon>
        <taxon>Pleocyemata</taxon>
        <taxon>Brachyura</taxon>
        <taxon>Eubrachyura</taxon>
        <taxon>Portunoidea</taxon>
        <taxon>Portunidae</taxon>
        <taxon>Portuninae</taxon>
        <taxon>Portunus</taxon>
    </lineage>
</organism>
<evidence type="ECO:0000313" key="3">
    <source>
        <dbReference type="Proteomes" id="UP000324222"/>
    </source>
</evidence>
<keyword evidence="3" id="KW-1185">Reference proteome</keyword>
<dbReference type="AlphaFoldDB" id="A0A5B7HGQ1"/>
<name>A0A5B7HGQ1_PORTR</name>
<feature type="region of interest" description="Disordered" evidence="1">
    <location>
        <begin position="17"/>
        <end position="40"/>
    </location>
</feature>
<proteinExistence type="predicted"/>
<reference evidence="2 3" key="1">
    <citation type="submission" date="2019-05" db="EMBL/GenBank/DDBJ databases">
        <title>Another draft genome of Portunus trituberculatus and its Hox gene families provides insights of decapod evolution.</title>
        <authorList>
            <person name="Jeong J.-H."/>
            <person name="Song I."/>
            <person name="Kim S."/>
            <person name="Choi T."/>
            <person name="Kim D."/>
            <person name="Ryu S."/>
            <person name="Kim W."/>
        </authorList>
    </citation>
    <scope>NUCLEOTIDE SEQUENCE [LARGE SCALE GENOMIC DNA]</scope>
    <source>
        <tissue evidence="2">Muscle</tissue>
    </source>
</reference>
<comment type="caution">
    <text evidence="2">The sequence shown here is derived from an EMBL/GenBank/DDBJ whole genome shotgun (WGS) entry which is preliminary data.</text>
</comment>
<evidence type="ECO:0000256" key="1">
    <source>
        <dbReference type="SAM" id="MobiDB-lite"/>
    </source>
</evidence>
<dbReference type="EMBL" id="VSRR010026726">
    <property type="protein sequence ID" value="MPC67764.1"/>
    <property type="molecule type" value="Genomic_DNA"/>
</dbReference>
<dbReference type="Proteomes" id="UP000324222">
    <property type="component" value="Unassembled WGS sequence"/>
</dbReference>
<sequence>MTKIVVMNHEILLAAISQRQAPPRRPQRGVSEPKPLSSEGYFESWSSDSCSANTNFPLCLTKTRPVFPARVEYEPNHIQRESFH</sequence>
<protein>
    <submittedName>
        <fullName evidence="2">Uncharacterized protein</fullName>
    </submittedName>
</protein>